<evidence type="ECO:0000256" key="7">
    <source>
        <dbReference type="ARBA" id="ARBA00022989"/>
    </source>
</evidence>
<dbReference type="PROSITE" id="PS00211">
    <property type="entry name" value="ABC_TRANSPORTER_1"/>
    <property type="match status" value="1"/>
</dbReference>
<evidence type="ECO:0000256" key="8">
    <source>
        <dbReference type="ARBA" id="ARBA00023136"/>
    </source>
</evidence>
<keyword evidence="3" id="KW-1003">Cell membrane</keyword>
<dbReference type="GO" id="GO:0005524">
    <property type="term" value="F:ATP binding"/>
    <property type="evidence" value="ECO:0007669"/>
    <property type="project" value="UniProtKB-KW"/>
</dbReference>
<proteinExistence type="predicted"/>
<dbReference type="InterPro" id="IPR039421">
    <property type="entry name" value="Type_1_exporter"/>
</dbReference>
<keyword evidence="7 9" id="KW-1133">Transmembrane helix</keyword>
<dbReference type="InterPro" id="IPR027417">
    <property type="entry name" value="P-loop_NTPase"/>
</dbReference>
<dbReference type="InterPro" id="IPR011527">
    <property type="entry name" value="ABC1_TM_dom"/>
</dbReference>
<dbReference type="SMART" id="SM00382">
    <property type="entry name" value="AAA"/>
    <property type="match status" value="1"/>
</dbReference>
<dbReference type="FunFam" id="3.40.50.300:FF:000299">
    <property type="entry name" value="ABC transporter ATP-binding protein/permease"/>
    <property type="match status" value="1"/>
</dbReference>
<dbReference type="GO" id="GO:0140359">
    <property type="term" value="F:ABC-type transporter activity"/>
    <property type="evidence" value="ECO:0007669"/>
    <property type="project" value="InterPro"/>
</dbReference>
<keyword evidence="5" id="KW-0547">Nucleotide-binding</keyword>
<keyword evidence="4 9" id="KW-0812">Transmembrane</keyword>
<evidence type="ECO:0000256" key="1">
    <source>
        <dbReference type="ARBA" id="ARBA00004651"/>
    </source>
</evidence>
<keyword evidence="13" id="KW-1185">Reference proteome</keyword>
<comment type="subcellular location">
    <subcellularLocation>
        <location evidence="1">Cell membrane</location>
        <topology evidence="1">Multi-pass membrane protein</topology>
    </subcellularLocation>
</comment>
<dbReference type="Gene3D" id="3.40.50.300">
    <property type="entry name" value="P-loop containing nucleotide triphosphate hydrolases"/>
    <property type="match status" value="1"/>
</dbReference>
<dbReference type="RefSeq" id="WP_197526330.1">
    <property type="nucleotide sequence ID" value="NZ_SJPR01000001.1"/>
</dbReference>
<gene>
    <name evidence="12" type="ORF">Pla108_15340</name>
</gene>
<evidence type="ECO:0000259" key="10">
    <source>
        <dbReference type="PROSITE" id="PS50893"/>
    </source>
</evidence>
<organism evidence="12 13">
    <name type="scientific">Botrimarina colliarenosi</name>
    <dbReference type="NCBI Taxonomy" id="2528001"/>
    <lineage>
        <taxon>Bacteria</taxon>
        <taxon>Pseudomonadati</taxon>
        <taxon>Planctomycetota</taxon>
        <taxon>Planctomycetia</taxon>
        <taxon>Pirellulales</taxon>
        <taxon>Lacipirellulaceae</taxon>
        <taxon>Botrimarina</taxon>
    </lineage>
</organism>
<dbReference type="InterPro" id="IPR017871">
    <property type="entry name" value="ABC_transporter-like_CS"/>
</dbReference>
<evidence type="ECO:0000256" key="6">
    <source>
        <dbReference type="ARBA" id="ARBA00022840"/>
    </source>
</evidence>
<name>A0A5C6ANJ6_9BACT</name>
<evidence type="ECO:0000313" key="12">
    <source>
        <dbReference type="EMBL" id="TWU00582.1"/>
    </source>
</evidence>
<dbReference type="EC" id="3.6.3.-" evidence="12"/>
<dbReference type="GO" id="GO:0016887">
    <property type="term" value="F:ATP hydrolysis activity"/>
    <property type="evidence" value="ECO:0007669"/>
    <property type="project" value="InterPro"/>
</dbReference>
<feature type="transmembrane region" description="Helical" evidence="9">
    <location>
        <begin position="20"/>
        <end position="43"/>
    </location>
</feature>
<evidence type="ECO:0000313" key="13">
    <source>
        <dbReference type="Proteomes" id="UP000317421"/>
    </source>
</evidence>
<dbReference type="CDD" id="cd18552">
    <property type="entry name" value="ABC_6TM_MsbA_like"/>
    <property type="match status" value="1"/>
</dbReference>
<evidence type="ECO:0000256" key="2">
    <source>
        <dbReference type="ARBA" id="ARBA00022448"/>
    </source>
</evidence>
<accession>A0A5C6ANJ6</accession>
<dbReference type="PANTHER" id="PTHR24221:SF654">
    <property type="entry name" value="ATP-BINDING CASSETTE SUB-FAMILY B MEMBER 6"/>
    <property type="match status" value="1"/>
</dbReference>
<feature type="transmembrane region" description="Helical" evidence="9">
    <location>
        <begin position="129"/>
        <end position="149"/>
    </location>
</feature>
<dbReference type="InterPro" id="IPR003439">
    <property type="entry name" value="ABC_transporter-like_ATP-bd"/>
</dbReference>
<keyword evidence="12" id="KW-0378">Hydrolase</keyword>
<feature type="domain" description="ABC transmembrane type-1" evidence="11">
    <location>
        <begin position="124"/>
        <end position="390"/>
    </location>
</feature>
<dbReference type="PANTHER" id="PTHR24221">
    <property type="entry name" value="ATP-BINDING CASSETTE SUB-FAMILY B"/>
    <property type="match status" value="1"/>
</dbReference>
<reference evidence="12 13" key="1">
    <citation type="submission" date="2019-02" db="EMBL/GenBank/DDBJ databases">
        <title>Deep-cultivation of Planctomycetes and their phenomic and genomic characterization uncovers novel biology.</title>
        <authorList>
            <person name="Wiegand S."/>
            <person name="Jogler M."/>
            <person name="Boedeker C."/>
            <person name="Pinto D."/>
            <person name="Vollmers J."/>
            <person name="Rivas-Marin E."/>
            <person name="Kohn T."/>
            <person name="Peeters S.H."/>
            <person name="Heuer A."/>
            <person name="Rast P."/>
            <person name="Oberbeckmann S."/>
            <person name="Bunk B."/>
            <person name="Jeske O."/>
            <person name="Meyerdierks A."/>
            <person name="Storesund J.E."/>
            <person name="Kallscheuer N."/>
            <person name="Luecker S."/>
            <person name="Lage O.M."/>
            <person name="Pohl T."/>
            <person name="Merkel B.J."/>
            <person name="Hornburger P."/>
            <person name="Mueller R.-W."/>
            <person name="Bruemmer F."/>
            <person name="Labrenz M."/>
            <person name="Spormann A.M."/>
            <person name="Op Den Camp H."/>
            <person name="Overmann J."/>
            <person name="Amann R."/>
            <person name="Jetten M.S.M."/>
            <person name="Mascher T."/>
            <person name="Medema M.H."/>
            <person name="Devos D.P."/>
            <person name="Kaster A.-K."/>
            <person name="Ovreas L."/>
            <person name="Rohde M."/>
            <person name="Galperin M.Y."/>
            <person name="Jogler C."/>
        </authorList>
    </citation>
    <scope>NUCLEOTIDE SEQUENCE [LARGE SCALE GENOMIC DNA]</scope>
    <source>
        <strain evidence="12 13">Pla108</strain>
    </source>
</reference>
<dbReference type="Pfam" id="PF00005">
    <property type="entry name" value="ABC_tran"/>
    <property type="match status" value="1"/>
</dbReference>
<dbReference type="GO" id="GO:0034040">
    <property type="term" value="F:ATPase-coupled lipid transmembrane transporter activity"/>
    <property type="evidence" value="ECO:0007669"/>
    <property type="project" value="TreeGrafter"/>
</dbReference>
<dbReference type="GO" id="GO:0005886">
    <property type="term" value="C:plasma membrane"/>
    <property type="evidence" value="ECO:0007669"/>
    <property type="project" value="UniProtKB-SubCell"/>
</dbReference>
<feature type="domain" description="ABC transporter" evidence="10">
    <location>
        <begin position="424"/>
        <end position="659"/>
    </location>
</feature>
<sequence>MKQFGRALHLAARYPGTVTAVWITSVLVAVLWATNLAAVWPVVDAVMHGESIPTWLAREVETGQQSLDDLRSQRLVAARRMSISGPETSLRLAQEMTDLRQRERLMKAKNDRIADFIPVATRWLPDTPFGTLGVVCAFVFFGTLIKNAFRIVNQLAVSRLGNLVAFDIRKDYFRHLLRLDLNEFTDRGRGDLMARCTTDIYSVGNGVQTVFGQAVREPLKMLACTIGAAWFSWRLLLLVLIVAPGAVILINWLGKALKRANRRAMEELSGVYESLTETLGAVRLIRSFGRESAERSRFHKGLKQLYARQMRIAFYDSLSSPLTENVGVAMVIVGAVSGGYLVLNQQTHLLGVPISDTPLTHGQMTAFFAMLAGMGDPARRLSGVFNVIQSAVASSERVYEVLDRQPSITDPETPRAIPTTWRTMRFENVSFQYTSDRLSLEGINLTIHRGETIAFVGPNGCGKSTLLSLPSRLYDPCEGAVFFDDLDLRDARLRDIRKRIGIVSQQALLLSDTVAENIAFGRPGASREEIVEAARRAHAHTFITERLTDGYETPVGPGGGRLSGGQRQRIALARAILRDPEILILDEATSQIDMESEQLIQRTLAEFARDRTTLLITHRPSTLTLADRIVVMEHGRILDVGTADELEGRCDMFRRLCCSPLLESA</sequence>
<dbReference type="EMBL" id="SJPR01000001">
    <property type="protein sequence ID" value="TWU00582.1"/>
    <property type="molecule type" value="Genomic_DNA"/>
</dbReference>
<dbReference type="AlphaFoldDB" id="A0A5C6ANJ6"/>
<evidence type="ECO:0000259" key="11">
    <source>
        <dbReference type="PROSITE" id="PS50929"/>
    </source>
</evidence>
<dbReference type="PROSITE" id="PS50893">
    <property type="entry name" value="ABC_TRANSPORTER_2"/>
    <property type="match status" value="1"/>
</dbReference>
<feature type="transmembrane region" description="Helical" evidence="9">
    <location>
        <begin position="235"/>
        <end position="254"/>
    </location>
</feature>
<evidence type="ECO:0000256" key="9">
    <source>
        <dbReference type="SAM" id="Phobius"/>
    </source>
</evidence>
<dbReference type="Gene3D" id="1.20.1560.10">
    <property type="entry name" value="ABC transporter type 1, transmembrane domain"/>
    <property type="match status" value="1"/>
</dbReference>
<evidence type="ECO:0000256" key="4">
    <source>
        <dbReference type="ARBA" id="ARBA00022692"/>
    </source>
</evidence>
<dbReference type="Pfam" id="PF00664">
    <property type="entry name" value="ABC_membrane"/>
    <property type="match status" value="1"/>
</dbReference>
<dbReference type="SUPFAM" id="SSF90123">
    <property type="entry name" value="ABC transporter transmembrane region"/>
    <property type="match status" value="1"/>
</dbReference>
<dbReference type="SUPFAM" id="SSF52540">
    <property type="entry name" value="P-loop containing nucleoside triphosphate hydrolases"/>
    <property type="match status" value="1"/>
</dbReference>
<protein>
    <submittedName>
        <fullName evidence="12">Putative multidrug export ATP-binding/permease protein</fullName>
        <ecNumber evidence="12">3.6.3.-</ecNumber>
    </submittedName>
</protein>
<dbReference type="InterPro" id="IPR036640">
    <property type="entry name" value="ABC1_TM_sf"/>
</dbReference>
<dbReference type="PROSITE" id="PS50929">
    <property type="entry name" value="ABC_TM1F"/>
    <property type="match status" value="1"/>
</dbReference>
<keyword evidence="6 12" id="KW-0067">ATP-binding</keyword>
<evidence type="ECO:0000256" key="5">
    <source>
        <dbReference type="ARBA" id="ARBA00022741"/>
    </source>
</evidence>
<dbReference type="InterPro" id="IPR003593">
    <property type="entry name" value="AAA+_ATPase"/>
</dbReference>
<keyword evidence="2" id="KW-0813">Transport</keyword>
<comment type="caution">
    <text evidence="12">The sequence shown here is derived from an EMBL/GenBank/DDBJ whole genome shotgun (WGS) entry which is preliminary data.</text>
</comment>
<evidence type="ECO:0000256" key="3">
    <source>
        <dbReference type="ARBA" id="ARBA00022475"/>
    </source>
</evidence>
<keyword evidence="8 9" id="KW-0472">Membrane</keyword>
<dbReference type="Proteomes" id="UP000317421">
    <property type="component" value="Unassembled WGS sequence"/>
</dbReference>